<evidence type="ECO:0000313" key="3">
    <source>
        <dbReference type="Proteomes" id="UP001204772"/>
    </source>
</evidence>
<gene>
    <name evidence="2" type="ORF">NCI00_20585</name>
</gene>
<evidence type="ECO:0000256" key="1">
    <source>
        <dbReference type="SAM" id="SignalP"/>
    </source>
</evidence>
<keyword evidence="1" id="KW-0732">Signal</keyword>
<dbReference type="Proteomes" id="UP001204772">
    <property type="component" value="Unassembled WGS sequence"/>
</dbReference>
<comment type="caution">
    <text evidence="2">The sequence shown here is derived from an EMBL/GenBank/DDBJ whole genome shotgun (WGS) entry which is preliminary data.</text>
</comment>
<evidence type="ECO:0000313" key="2">
    <source>
        <dbReference type="EMBL" id="MCP1384845.1"/>
    </source>
</evidence>
<sequence>MKKILILLTLTPFTLFAQQSDFGNWLIYFGDKKLNNRFNWHHEVQYRNFNFIGDTEQLLLRTGLGYNLTENNNNIHLGYAFIYSEPYISGTDDKTNFNEHRIYQQFITRQSFGRFSLQHRYRFEQRFFEDDFRLRLRYFLSANVALNRKQMEDKTVYISLYNEIFVNTEQTYFDRNRLYGGIGYRFSKFVRTEIGVMNQTTNSMSRNQLNVITFVNF</sequence>
<organism evidence="2 3">
    <name type="scientific">Runella salmonicolor</name>
    <dbReference type="NCBI Taxonomy" id="2950278"/>
    <lineage>
        <taxon>Bacteria</taxon>
        <taxon>Pseudomonadati</taxon>
        <taxon>Bacteroidota</taxon>
        <taxon>Cytophagia</taxon>
        <taxon>Cytophagales</taxon>
        <taxon>Spirosomataceae</taxon>
        <taxon>Runella</taxon>
    </lineage>
</organism>
<feature type="signal peptide" evidence="1">
    <location>
        <begin position="1"/>
        <end position="17"/>
    </location>
</feature>
<reference evidence="2 3" key="1">
    <citation type="submission" date="2022-06" db="EMBL/GenBank/DDBJ databases">
        <title>Runella sp. S5 genome sequencing.</title>
        <authorList>
            <person name="Park S."/>
        </authorList>
    </citation>
    <scope>NUCLEOTIDE SEQUENCE [LARGE SCALE GENOMIC DNA]</scope>
    <source>
        <strain evidence="2 3">S5</strain>
    </source>
</reference>
<protein>
    <submittedName>
        <fullName evidence="2">DUF2490 domain-containing protein</fullName>
    </submittedName>
</protein>
<accession>A0ABT1FTN0</accession>
<keyword evidence="3" id="KW-1185">Reference proteome</keyword>
<name>A0ABT1FTN0_9BACT</name>
<dbReference type="RefSeq" id="WP_253530740.1">
    <property type="nucleotide sequence ID" value="NZ_JAMZEL010000009.1"/>
</dbReference>
<proteinExistence type="predicted"/>
<dbReference type="Pfam" id="PF10677">
    <property type="entry name" value="DUF2490"/>
    <property type="match status" value="1"/>
</dbReference>
<feature type="chain" id="PRO_5047371554" evidence="1">
    <location>
        <begin position="18"/>
        <end position="217"/>
    </location>
</feature>
<dbReference type="EMBL" id="JAMZEL010000009">
    <property type="protein sequence ID" value="MCP1384845.1"/>
    <property type="molecule type" value="Genomic_DNA"/>
</dbReference>
<dbReference type="InterPro" id="IPR019619">
    <property type="entry name" value="DUF2490"/>
</dbReference>